<dbReference type="Proteomes" id="UP001176941">
    <property type="component" value="Chromosome 5"/>
</dbReference>
<evidence type="ECO:0000313" key="2">
    <source>
        <dbReference type="Proteomes" id="UP001176941"/>
    </source>
</evidence>
<name>A0ABN8ZP77_RANTA</name>
<organism evidence="1 2">
    <name type="scientific">Rangifer tarandus platyrhynchus</name>
    <name type="common">Svalbard reindeer</name>
    <dbReference type="NCBI Taxonomy" id="3082113"/>
    <lineage>
        <taxon>Eukaryota</taxon>
        <taxon>Metazoa</taxon>
        <taxon>Chordata</taxon>
        <taxon>Craniata</taxon>
        <taxon>Vertebrata</taxon>
        <taxon>Euteleostomi</taxon>
        <taxon>Mammalia</taxon>
        <taxon>Eutheria</taxon>
        <taxon>Laurasiatheria</taxon>
        <taxon>Artiodactyla</taxon>
        <taxon>Ruminantia</taxon>
        <taxon>Pecora</taxon>
        <taxon>Cervidae</taxon>
        <taxon>Odocoileinae</taxon>
        <taxon>Rangifer</taxon>
    </lineage>
</organism>
<reference evidence="1" key="1">
    <citation type="submission" date="2023-04" db="EMBL/GenBank/DDBJ databases">
        <authorList>
            <consortium name="ELIXIR-Norway"/>
        </authorList>
    </citation>
    <scope>NUCLEOTIDE SEQUENCE [LARGE SCALE GENOMIC DNA]</scope>
</reference>
<proteinExistence type="predicted"/>
<dbReference type="EMBL" id="OX459941">
    <property type="protein sequence ID" value="CAI9175534.1"/>
    <property type="molecule type" value="Genomic_DNA"/>
</dbReference>
<keyword evidence="2" id="KW-1185">Reference proteome</keyword>
<evidence type="ECO:0000313" key="1">
    <source>
        <dbReference type="EMBL" id="CAI9175534.1"/>
    </source>
</evidence>
<protein>
    <submittedName>
        <fullName evidence="1">Uncharacterized protein</fullName>
    </submittedName>
</protein>
<accession>A0ABN8ZP77</accession>
<gene>
    <name evidence="1" type="ORF">MRATA1EN1_LOCUS24496</name>
</gene>
<sequence>MVKVMEHLEHEALTDLGSHEAYGAAGESRCFCGLAPLLDMNRMEPMMSVLEDKCLHLRSNSVVEYIESHYKSPFILWRSILRLHPHLHPTLCKSLPKMDEQEPVSPAE</sequence>